<dbReference type="AlphaFoldDB" id="A0A238ZF32"/>
<dbReference type="Pfam" id="PF13145">
    <property type="entry name" value="Rotamase_2"/>
    <property type="match status" value="1"/>
</dbReference>
<dbReference type="OrthoDB" id="9788030at2"/>
<dbReference type="PANTHER" id="PTHR47529">
    <property type="entry name" value="PEPTIDYL-PROLYL CIS-TRANS ISOMERASE D"/>
    <property type="match status" value="1"/>
</dbReference>
<evidence type="ECO:0000256" key="3">
    <source>
        <dbReference type="ARBA" id="ARBA00022692"/>
    </source>
</evidence>
<dbReference type="InterPro" id="IPR000297">
    <property type="entry name" value="PPIase_PpiC"/>
</dbReference>
<keyword evidence="5 8" id="KW-0472">Membrane</keyword>
<dbReference type="Gene3D" id="1.10.4030.10">
    <property type="entry name" value="Porin chaperone SurA, peptide-binding domain"/>
    <property type="match status" value="1"/>
</dbReference>
<organism evidence="10 11">
    <name type="scientific">Desulfurobacterium atlanticum</name>
    <dbReference type="NCBI Taxonomy" id="240169"/>
    <lineage>
        <taxon>Bacteria</taxon>
        <taxon>Pseudomonadati</taxon>
        <taxon>Aquificota</taxon>
        <taxon>Aquificia</taxon>
        <taxon>Desulfurobacteriales</taxon>
        <taxon>Desulfurobacteriaceae</taxon>
        <taxon>Desulfurobacterium</taxon>
    </lineage>
</organism>
<keyword evidence="10" id="KW-0413">Isomerase</keyword>
<protein>
    <submittedName>
        <fullName evidence="10">Peptidyl-prolyl cis-trans isomerase D</fullName>
    </submittedName>
</protein>
<evidence type="ECO:0000256" key="2">
    <source>
        <dbReference type="ARBA" id="ARBA00022475"/>
    </source>
</evidence>
<evidence type="ECO:0000313" key="11">
    <source>
        <dbReference type="Proteomes" id="UP000198405"/>
    </source>
</evidence>
<dbReference type="Pfam" id="PF13624">
    <property type="entry name" value="SurA_N_3"/>
    <property type="match status" value="1"/>
</dbReference>
<keyword evidence="2" id="KW-1003">Cell membrane</keyword>
<sequence length="437" mass="50114">MLANIRKNMKLFSIPLWIVTASFILTIFLVWGKGSVSGPGVNDVATVNGKPISATDFYKTVDRLTSSGMNKKQAESEALRRLLLRTLLLDAAEKEGLKVSDWAVAQRIASFTVFQENGTFSEKLYKKWLKQNHLTPELFENEIRKDLLIEKLQTVVERTPYVTEKELKLFYKTAFGKRKYEYKIFKIDEKKIKVNEKEIEEFYNKNKDMFKETNTVVKGVEIPKSEKNAKELVKEAYRLAKEGKLSSFKKLPVKEIEDKKLLSEIENSTQNPGYIEKDKFYIVYSKESTSRTVPLKEVKENIIEMLKGEKAKEIALKKAENAAKAGKLDNPVKTDYLSGNELIQQTGLMDLNGEITTKIVKAKTGTLMGPFKTLTGYMVIKPVTDIKVDKYEKDKMETLKTFLLTEKKKAAFQAYVQFLQNKAKIQINPKFFPESKL</sequence>
<dbReference type="GO" id="GO:0005886">
    <property type="term" value="C:plasma membrane"/>
    <property type="evidence" value="ECO:0007669"/>
    <property type="project" value="UniProtKB-SubCell"/>
</dbReference>
<name>A0A238ZF32_9BACT</name>
<dbReference type="InterPro" id="IPR052029">
    <property type="entry name" value="PpiD_chaperone"/>
</dbReference>
<keyword evidence="4 8" id="KW-1133">Transmembrane helix</keyword>
<evidence type="ECO:0000259" key="9">
    <source>
        <dbReference type="Pfam" id="PF13145"/>
    </source>
</evidence>
<dbReference type="RefSeq" id="WP_089323225.1">
    <property type="nucleotide sequence ID" value="NZ_FZOB01000008.1"/>
</dbReference>
<keyword evidence="11" id="KW-1185">Reference proteome</keyword>
<reference evidence="11" key="1">
    <citation type="submission" date="2017-06" db="EMBL/GenBank/DDBJ databases">
        <authorList>
            <person name="Varghese N."/>
            <person name="Submissions S."/>
        </authorList>
    </citation>
    <scope>NUCLEOTIDE SEQUENCE [LARGE SCALE GENOMIC DNA]</scope>
    <source>
        <strain evidence="11">DSM 15668</strain>
    </source>
</reference>
<comment type="subcellular location">
    <subcellularLocation>
        <location evidence="1">Cell membrane</location>
        <topology evidence="1">Single-pass type II membrane protein</topology>
    </subcellularLocation>
</comment>
<evidence type="ECO:0000256" key="6">
    <source>
        <dbReference type="ARBA" id="ARBA00023186"/>
    </source>
</evidence>
<feature type="domain" description="PpiC" evidence="9">
    <location>
        <begin position="194"/>
        <end position="271"/>
    </location>
</feature>
<dbReference type="EMBL" id="FZOB01000008">
    <property type="protein sequence ID" value="SNR81274.1"/>
    <property type="molecule type" value="Genomic_DNA"/>
</dbReference>
<evidence type="ECO:0000256" key="1">
    <source>
        <dbReference type="ARBA" id="ARBA00004401"/>
    </source>
</evidence>
<evidence type="ECO:0000313" key="10">
    <source>
        <dbReference type="EMBL" id="SNR81274.1"/>
    </source>
</evidence>
<evidence type="ECO:0000256" key="5">
    <source>
        <dbReference type="ARBA" id="ARBA00023136"/>
    </source>
</evidence>
<dbReference type="InterPro" id="IPR027304">
    <property type="entry name" value="Trigger_fact/SurA_dom_sf"/>
</dbReference>
<keyword evidence="6" id="KW-0143">Chaperone</keyword>
<feature type="transmembrane region" description="Helical" evidence="8">
    <location>
        <begin position="12"/>
        <end position="32"/>
    </location>
</feature>
<evidence type="ECO:0000256" key="7">
    <source>
        <dbReference type="ARBA" id="ARBA00038408"/>
    </source>
</evidence>
<evidence type="ECO:0000256" key="4">
    <source>
        <dbReference type="ARBA" id="ARBA00022989"/>
    </source>
</evidence>
<dbReference type="GO" id="GO:0003755">
    <property type="term" value="F:peptidyl-prolyl cis-trans isomerase activity"/>
    <property type="evidence" value="ECO:0007669"/>
    <property type="project" value="InterPro"/>
</dbReference>
<gene>
    <name evidence="10" type="ORF">SAMN06265340_1082</name>
</gene>
<proteinExistence type="inferred from homology"/>
<dbReference type="SUPFAM" id="SSF109998">
    <property type="entry name" value="Triger factor/SurA peptide-binding domain-like"/>
    <property type="match status" value="1"/>
</dbReference>
<comment type="similarity">
    <text evidence="7">Belongs to the PpiD chaperone family.</text>
</comment>
<keyword evidence="3 8" id="KW-0812">Transmembrane</keyword>
<dbReference type="Proteomes" id="UP000198405">
    <property type="component" value="Unassembled WGS sequence"/>
</dbReference>
<evidence type="ECO:0000256" key="8">
    <source>
        <dbReference type="SAM" id="Phobius"/>
    </source>
</evidence>
<dbReference type="PANTHER" id="PTHR47529:SF1">
    <property type="entry name" value="PERIPLASMIC CHAPERONE PPID"/>
    <property type="match status" value="1"/>
</dbReference>
<accession>A0A238ZF32</accession>